<dbReference type="AlphaFoldDB" id="A0A1V9EDD8"/>
<reference evidence="2" key="1">
    <citation type="submission" date="2016-04" db="EMBL/GenBank/DDBJ databases">
        <authorList>
            <person name="Chen L."/>
            <person name="Zhuang W."/>
            <person name="Wang G."/>
        </authorList>
    </citation>
    <scope>NUCLEOTIDE SEQUENCE [LARGE SCALE GENOMIC DNA]</scope>
    <source>
        <strain evidence="2">17621</strain>
    </source>
</reference>
<gene>
    <name evidence="1" type="ORF">A4H97_33740</name>
</gene>
<name>A0A1V9EDD8_9BACT</name>
<accession>A0A1V9EDD8</accession>
<comment type="caution">
    <text evidence="1">The sequence shown here is derived from an EMBL/GenBank/DDBJ whole genome shotgun (WGS) entry which is preliminary data.</text>
</comment>
<protein>
    <submittedName>
        <fullName evidence="1">Uncharacterized protein</fullName>
    </submittedName>
</protein>
<sequence length="88" mass="10236">MNQKHEWTPYWSGRGIAMMNTMEYKSGSNSSTAYTNHLSFAKKLDALISAYPYDKLYKDLRNQMKHGKSLSTKQLQVIEVNFNQKINN</sequence>
<keyword evidence="2" id="KW-1185">Reference proteome</keyword>
<proteinExistence type="predicted"/>
<evidence type="ECO:0000313" key="2">
    <source>
        <dbReference type="Proteomes" id="UP000192610"/>
    </source>
</evidence>
<dbReference type="EMBL" id="LVXG01000039">
    <property type="protein sequence ID" value="OQP44136.1"/>
    <property type="molecule type" value="Genomic_DNA"/>
</dbReference>
<dbReference type="STRING" id="354355.SAMN05660816_06929"/>
<evidence type="ECO:0000313" key="1">
    <source>
        <dbReference type="EMBL" id="OQP44136.1"/>
    </source>
</evidence>
<dbReference type="Proteomes" id="UP000192610">
    <property type="component" value="Unassembled WGS sequence"/>
</dbReference>
<organism evidence="1 2">
    <name type="scientific">Niastella yeongjuensis</name>
    <dbReference type="NCBI Taxonomy" id="354355"/>
    <lineage>
        <taxon>Bacteria</taxon>
        <taxon>Pseudomonadati</taxon>
        <taxon>Bacteroidota</taxon>
        <taxon>Chitinophagia</taxon>
        <taxon>Chitinophagales</taxon>
        <taxon>Chitinophagaceae</taxon>
        <taxon>Niastella</taxon>
    </lineage>
</organism>